<gene>
    <name evidence="2" type="ORF">LF41_2332</name>
</gene>
<dbReference type="EMBL" id="JRKJ01000005">
    <property type="protein sequence ID" value="KGQ19829.1"/>
    <property type="molecule type" value="Genomic_DNA"/>
</dbReference>
<comment type="caution">
    <text evidence="2">The sequence shown here is derived from an EMBL/GenBank/DDBJ whole genome shotgun (WGS) entry which is preliminary data.</text>
</comment>
<name>A0A0A2X3K8_9GAMM</name>
<evidence type="ECO:0000313" key="2">
    <source>
        <dbReference type="EMBL" id="KGQ19829.1"/>
    </source>
</evidence>
<protein>
    <submittedName>
        <fullName evidence="2">Uncharacterized protein</fullName>
    </submittedName>
</protein>
<organism evidence="2 3">
    <name type="scientific">Lysobacter dokdonensis DS-58</name>
    <dbReference type="NCBI Taxonomy" id="1300345"/>
    <lineage>
        <taxon>Bacteria</taxon>
        <taxon>Pseudomonadati</taxon>
        <taxon>Pseudomonadota</taxon>
        <taxon>Gammaproteobacteria</taxon>
        <taxon>Lysobacterales</taxon>
        <taxon>Lysobacteraceae</taxon>
        <taxon>Noviluteimonas</taxon>
    </lineage>
</organism>
<dbReference type="Proteomes" id="UP000030518">
    <property type="component" value="Unassembled WGS sequence"/>
</dbReference>
<evidence type="ECO:0000256" key="1">
    <source>
        <dbReference type="SAM" id="MobiDB-lite"/>
    </source>
</evidence>
<keyword evidence="3" id="KW-1185">Reference proteome</keyword>
<dbReference type="PATRIC" id="fig|1300345.3.peg.907"/>
<accession>A0A0A2X3K8</accession>
<evidence type="ECO:0000313" key="3">
    <source>
        <dbReference type="Proteomes" id="UP000030518"/>
    </source>
</evidence>
<sequence length="39" mass="4267">MANAPLMPSRSEERTPAAAPAKTTNAPERFDQRRPSISI</sequence>
<dbReference type="STRING" id="1300345.LF41_2332"/>
<feature type="region of interest" description="Disordered" evidence="1">
    <location>
        <begin position="1"/>
        <end position="39"/>
    </location>
</feature>
<proteinExistence type="predicted"/>
<feature type="compositionally biased region" description="Low complexity" evidence="1">
    <location>
        <begin position="16"/>
        <end position="27"/>
    </location>
</feature>
<dbReference type="AlphaFoldDB" id="A0A0A2X3K8"/>
<reference evidence="2 3" key="1">
    <citation type="submission" date="2014-09" db="EMBL/GenBank/DDBJ databases">
        <title>Genome sequences of Lysobacter dokdonensis DS-58.</title>
        <authorList>
            <person name="Kim J.F."/>
            <person name="Kwak M.-J."/>
        </authorList>
    </citation>
    <scope>NUCLEOTIDE SEQUENCE [LARGE SCALE GENOMIC DNA]</scope>
    <source>
        <strain evidence="2 3">DS-58</strain>
    </source>
</reference>
<feature type="compositionally biased region" description="Basic and acidic residues" evidence="1">
    <location>
        <begin position="28"/>
        <end position="39"/>
    </location>
</feature>